<name>A0A1L9R7I9_ASPWE</name>
<dbReference type="GeneID" id="63752226"/>
<dbReference type="RefSeq" id="XP_040684572.1">
    <property type="nucleotide sequence ID" value="XM_040836378.1"/>
</dbReference>
<reference evidence="2" key="1">
    <citation type="journal article" date="2017" name="Genome Biol.">
        <title>Comparative genomics reveals high biological diversity and specific adaptations in the industrially and medically important fungal genus Aspergillus.</title>
        <authorList>
            <person name="de Vries R.P."/>
            <person name="Riley R."/>
            <person name="Wiebenga A."/>
            <person name="Aguilar-Osorio G."/>
            <person name="Amillis S."/>
            <person name="Uchima C.A."/>
            <person name="Anderluh G."/>
            <person name="Asadollahi M."/>
            <person name="Askin M."/>
            <person name="Barry K."/>
            <person name="Battaglia E."/>
            <person name="Bayram O."/>
            <person name="Benocci T."/>
            <person name="Braus-Stromeyer S.A."/>
            <person name="Caldana C."/>
            <person name="Canovas D."/>
            <person name="Cerqueira G.C."/>
            <person name="Chen F."/>
            <person name="Chen W."/>
            <person name="Choi C."/>
            <person name="Clum A."/>
            <person name="Dos Santos R.A."/>
            <person name="Damasio A.R."/>
            <person name="Diallinas G."/>
            <person name="Emri T."/>
            <person name="Fekete E."/>
            <person name="Flipphi M."/>
            <person name="Freyberg S."/>
            <person name="Gallo A."/>
            <person name="Gournas C."/>
            <person name="Habgood R."/>
            <person name="Hainaut M."/>
            <person name="Harispe M.L."/>
            <person name="Henrissat B."/>
            <person name="Hilden K.S."/>
            <person name="Hope R."/>
            <person name="Hossain A."/>
            <person name="Karabika E."/>
            <person name="Karaffa L."/>
            <person name="Karanyi Z."/>
            <person name="Krasevec N."/>
            <person name="Kuo A."/>
            <person name="Kusch H."/>
            <person name="LaButti K."/>
            <person name="Lagendijk E.L."/>
            <person name="Lapidus A."/>
            <person name="Levasseur A."/>
            <person name="Lindquist E."/>
            <person name="Lipzen A."/>
            <person name="Logrieco A.F."/>
            <person name="MacCabe A."/>
            <person name="Maekelae M.R."/>
            <person name="Malavazi I."/>
            <person name="Melin P."/>
            <person name="Meyer V."/>
            <person name="Mielnichuk N."/>
            <person name="Miskei M."/>
            <person name="Molnar A.P."/>
            <person name="Mule G."/>
            <person name="Ngan C.Y."/>
            <person name="Orejas M."/>
            <person name="Orosz E."/>
            <person name="Ouedraogo J.P."/>
            <person name="Overkamp K.M."/>
            <person name="Park H.-S."/>
            <person name="Perrone G."/>
            <person name="Piumi F."/>
            <person name="Punt P.J."/>
            <person name="Ram A.F."/>
            <person name="Ramon A."/>
            <person name="Rauscher S."/>
            <person name="Record E."/>
            <person name="Riano-Pachon D.M."/>
            <person name="Robert V."/>
            <person name="Roehrig J."/>
            <person name="Ruller R."/>
            <person name="Salamov A."/>
            <person name="Salih N.S."/>
            <person name="Samson R.A."/>
            <person name="Sandor E."/>
            <person name="Sanguinetti M."/>
            <person name="Schuetze T."/>
            <person name="Sepcic K."/>
            <person name="Shelest E."/>
            <person name="Sherlock G."/>
            <person name="Sophianopoulou V."/>
            <person name="Squina F.M."/>
            <person name="Sun H."/>
            <person name="Susca A."/>
            <person name="Todd R.B."/>
            <person name="Tsang A."/>
            <person name="Unkles S.E."/>
            <person name="van de Wiele N."/>
            <person name="van Rossen-Uffink D."/>
            <person name="Oliveira J.V."/>
            <person name="Vesth T.C."/>
            <person name="Visser J."/>
            <person name="Yu J.-H."/>
            <person name="Zhou M."/>
            <person name="Andersen M.R."/>
            <person name="Archer D.B."/>
            <person name="Baker S.E."/>
            <person name="Benoit I."/>
            <person name="Brakhage A.A."/>
            <person name="Braus G.H."/>
            <person name="Fischer R."/>
            <person name="Frisvad J.C."/>
            <person name="Goldman G.H."/>
            <person name="Houbraken J."/>
            <person name="Oakley B."/>
            <person name="Pocsi I."/>
            <person name="Scazzocchio C."/>
            <person name="Seiboth B."/>
            <person name="vanKuyk P.A."/>
            <person name="Wortman J."/>
            <person name="Dyer P.S."/>
            <person name="Grigoriev I.V."/>
        </authorList>
    </citation>
    <scope>NUCLEOTIDE SEQUENCE [LARGE SCALE GENOMIC DNA]</scope>
    <source>
        <strain evidence="2">DTO 134E9</strain>
    </source>
</reference>
<dbReference type="VEuPathDB" id="FungiDB:ASPWEDRAFT_44868"/>
<gene>
    <name evidence="1" type="ORF">ASPWEDRAFT_44868</name>
</gene>
<accession>A0A1L9R7I9</accession>
<keyword evidence="2" id="KW-1185">Reference proteome</keyword>
<dbReference type="AlphaFoldDB" id="A0A1L9R7I9"/>
<sequence>MNPAKKWARSWSPTLPRNWNDRFGLPSADWLIDRFLSQHWTFSATQLPDAEALGAPAQS</sequence>
<organism evidence="1 2">
    <name type="scientific">Aspergillus wentii DTO 134E9</name>
    <dbReference type="NCBI Taxonomy" id="1073089"/>
    <lineage>
        <taxon>Eukaryota</taxon>
        <taxon>Fungi</taxon>
        <taxon>Dikarya</taxon>
        <taxon>Ascomycota</taxon>
        <taxon>Pezizomycotina</taxon>
        <taxon>Eurotiomycetes</taxon>
        <taxon>Eurotiomycetidae</taxon>
        <taxon>Eurotiales</taxon>
        <taxon>Aspergillaceae</taxon>
        <taxon>Aspergillus</taxon>
        <taxon>Aspergillus subgen. Cremei</taxon>
    </lineage>
</organism>
<dbReference type="EMBL" id="KV878216">
    <property type="protein sequence ID" value="OJJ30895.1"/>
    <property type="molecule type" value="Genomic_DNA"/>
</dbReference>
<evidence type="ECO:0000313" key="2">
    <source>
        <dbReference type="Proteomes" id="UP000184383"/>
    </source>
</evidence>
<evidence type="ECO:0000313" key="1">
    <source>
        <dbReference type="EMBL" id="OJJ30895.1"/>
    </source>
</evidence>
<proteinExistence type="predicted"/>
<dbReference type="Proteomes" id="UP000184383">
    <property type="component" value="Unassembled WGS sequence"/>
</dbReference>
<protein>
    <submittedName>
        <fullName evidence="1">Uncharacterized protein</fullName>
    </submittedName>
</protein>